<protein>
    <submittedName>
        <fullName evidence="2">Uncharacterized protein</fullName>
    </submittedName>
</protein>
<proteinExistence type="predicted"/>
<dbReference type="EMBL" id="JAFJMO010000013">
    <property type="protein sequence ID" value="KAJ8259096.1"/>
    <property type="molecule type" value="Genomic_DNA"/>
</dbReference>
<gene>
    <name evidence="2" type="ORF">COCON_G00181080</name>
</gene>
<evidence type="ECO:0000256" key="1">
    <source>
        <dbReference type="SAM" id="MobiDB-lite"/>
    </source>
</evidence>
<dbReference type="Proteomes" id="UP001152803">
    <property type="component" value="Unassembled WGS sequence"/>
</dbReference>
<reference evidence="2" key="1">
    <citation type="journal article" date="2023" name="Science">
        <title>Genome structures resolve the early diversification of teleost fishes.</title>
        <authorList>
            <person name="Parey E."/>
            <person name="Louis A."/>
            <person name="Montfort J."/>
            <person name="Bouchez O."/>
            <person name="Roques C."/>
            <person name="Iampietro C."/>
            <person name="Lluch J."/>
            <person name="Castinel A."/>
            <person name="Donnadieu C."/>
            <person name="Desvignes T."/>
            <person name="Floi Bucao C."/>
            <person name="Jouanno E."/>
            <person name="Wen M."/>
            <person name="Mejri S."/>
            <person name="Dirks R."/>
            <person name="Jansen H."/>
            <person name="Henkel C."/>
            <person name="Chen W.J."/>
            <person name="Zahm M."/>
            <person name="Cabau C."/>
            <person name="Klopp C."/>
            <person name="Thompson A.W."/>
            <person name="Robinson-Rechavi M."/>
            <person name="Braasch I."/>
            <person name="Lecointre G."/>
            <person name="Bobe J."/>
            <person name="Postlethwait J.H."/>
            <person name="Berthelot C."/>
            <person name="Roest Crollius H."/>
            <person name="Guiguen Y."/>
        </authorList>
    </citation>
    <scope>NUCLEOTIDE SEQUENCE</scope>
    <source>
        <strain evidence="2">Concon-B</strain>
    </source>
</reference>
<organism evidence="2 3">
    <name type="scientific">Conger conger</name>
    <name type="common">Conger eel</name>
    <name type="synonym">Muraena conger</name>
    <dbReference type="NCBI Taxonomy" id="82655"/>
    <lineage>
        <taxon>Eukaryota</taxon>
        <taxon>Metazoa</taxon>
        <taxon>Chordata</taxon>
        <taxon>Craniata</taxon>
        <taxon>Vertebrata</taxon>
        <taxon>Euteleostomi</taxon>
        <taxon>Actinopterygii</taxon>
        <taxon>Neopterygii</taxon>
        <taxon>Teleostei</taxon>
        <taxon>Anguilliformes</taxon>
        <taxon>Congridae</taxon>
        <taxon>Conger</taxon>
    </lineage>
</organism>
<keyword evidence="3" id="KW-1185">Reference proteome</keyword>
<accession>A0A9Q1D5K4</accession>
<evidence type="ECO:0000313" key="2">
    <source>
        <dbReference type="EMBL" id="KAJ8259096.1"/>
    </source>
</evidence>
<dbReference type="AlphaFoldDB" id="A0A9Q1D5K4"/>
<feature type="region of interest" description="Disordered" evidence="1">
    <location>
        <begin position="14"/>
        <end position="45"/>
    </location>
</feature>
<feature type="compositionally biased region" description="Polar residues" evidence="1">
    <location>
        <begin position="30"/>
        <end position="44"/>
    </location>
</feature>
<comment type="caution">
    <text evidence="2">The sequence shown here is derived from an EMBL/GenBank/DDBJ whole genome shotgun (WGS) entry which is preliminary data.</text>
</comment>
<name>A0A9Q1D5K4_CONCO</name>
<feature type="compositionally biased region" description="Basic and acidic residues" evidence="1">
    <location>
        <begin position="14"/>
        <end position="25"/>
    </location>
</feature>
<sequence length="88" mass="9571">MILRIYYAGHGCRGRDGGAWRDKQLGGRASRSTGGEQPATSAAVSSLLPPAVSQARWVQSVPLASSRTYELQRAVRRDVQVPGAFRWS</sequence>
<evidence type="ECO:0000313" key="3">
    <source>
        <dbReference type="Proteomes" id="UP001152803"/>
    </source>
</evidence>